<organism evidence="4 5">
    <name type="scientific">Salinicoccus sesuvii</name>
    <dbReference type="NCBI Taxonomy" id="868281"/>
    <lineage>
        <taxon>Bacteria</taxon>
        <taxon>Bacillati</taxon>
        <taxon>Bacillota</taxon>
        <taxon>Bacilli</taxon>
        <taxon>Bacillales</taxon>
        <taxon>Staphylococcaceae</taxon>
        <taxon>Salinicoccus</taxon>
    </lineage>
</organism>
<dbReference type="PANTHER" id="PTHR34475:SF1">
    <property type="entry name" value="CYTOSKELETON PROTEIN RODZ"/>
    <property type="match status" value="1"/>
</dbReference>
<gene>
    <name evidence="4" type="ORF">ACFOEO_09465</name>
</gene>
<feature type="compositionally biased region" description="Acidic residues" evidence="1">
    <location>
        <begin position="144"/>
        <end position="166"/>
    </location>
</feature>
<name>A0ABV7N6N3_9STAP</name>
<dbReference type="SUPFAM" id="SSF47413">
    <property type="entry name" value="lambda repressor-like DNA-binding domains"/>
    <property type="match status" value="1"/>
</dbReference>
<accession>A0ABV7N6N3</accession>
<sequence length="274" mass="30869">MKLGAYLKNKREQSGITLKEMQEKSGIRKEIIKRIESGDLNTLPEPAHASFLLQQYTRAVGLDPEAVMERYADEIPYENATERKRNQLQDEDYQYFRKVLIGFVVLIGILFVGWMILLQVGAQADLFEKKPIYDMEEAIVSSPEESEETSLDIEEETEEPPTEETTEAPATSYSFSGSEGSTLYYELQVVEPLIISLSGENASWVTLTDDVGNTYAYENLTEGEYEISSEASIVYLTLGNSAGFDISIDDEPLENPEAGNAVTVYYEFNLIKEE</sequence>
<dbReference type="PANTHER" id="PTHR34475">
    <property type="match status" value="1"/>
</dbReference>
<keyword evidence="2" id="KW-1133">Transmembrane helix</keyword>
<feature type="domain" description="HTH cro/C1-type" evidence="3">
    <location>
        <begin position="7"/>
        <end position="38"/>
    </location>
</feature>
<evidence type="ECO:0000313" key="5">
    <source>
        <dbReference type="Proteomes" id="UP001595637"/>
    </source>
</evidence>
<proteinExistence type="predicted"/>
<keyword evidence="2" id="KW-0812">Transmembrane</keyword>
<dbReference type="EMBL" id="JBHRVQ010000001">
    <property type="protein sequence ID" value="MFC3388797.1"/>
    <property type="molecule type" value="Genomic_DNA"/>
</dbReference>
<dbReference type="Pfam" id="PF13464">
    <property type="entry name" value="RodZ_C"/>
    <property type="match status" value="1"/>
</dbReference>
<keyword evidence="5" id="KW-1185">Reference proteome</keyword>
<dbReference type="Gene3D" id="1.10.260.40">
    <property type="entry name" value="lambda repressor-like DNA-binding domains"/>
    <property type="match status" value="1"/>
</dbReference>
<evidence type="ECO:0000256" key="1">
    <source>
        <dbReference type="SAM" id="MobiDB-lite"/>
    </source>
</evidence>
<dbReference type="InterPro" id="IPR001387">
    <property type="entry name" value="Cro/C1-type_HTH"/>
</dbReference>
<feature type="region of interest" description="Disordered" evidence="1">
    <location>
        <begin position="140"/>
        <end position="175"/>
    </location>
</feature>
<feature type="transmembrane region" description="Helical" evidence="2">
    <location>
        <begin position="99"/>
        <end position="122"/>
    </location>
</feature>
<protein>
    <submittedName>
        <fullName evidence="4">Helix-turn-helix domain-containing protein</fullName>
    </submittedName>
</protein>
<dbReference type="InterPro" id="IPR025194">
    <property type="entry name" value="RodZ-like_C"/>
</dbReference>
<dbReference type="Proteomes" id="UP001595637">
    <property type="component" value="Unassembled WGS sequence"/>
</dbReference>
<evidence type="ECO:0000256" key="2">
    <source>
        <dbReference type="SAM" id="Phobius"/>
    </source>
</evidence>
<comment type="caution">
    <text evidence="4">The sequence shown here is derived from an EMBL/GenBank/DDBJ whole genome shotgun (WGS) entry which is preliminary data.</text>
</comment>
<dbReference type="InterPro" id="IPR010982">
    <property type="entry name" value="Lambda_DNA-bd_dom_sf"/>
</dbReference>
<dbReference type="PROSITE" id="PS50943">
    <property type="entry name" value="HTH_CROC1"/>
    <property type="match status" value="1"/>
</dbReference>
<evidence type="ECO:0000259" key="3">
    <source>
        <dbReference type="PROSITE" id="PS50943"/>
    </source>
</evidence>
<keyword evidence="2" id="KW-0472">Membrane</keyword>
<dbReference type="RefSeq" id="WP_380654809.1">
    <property type="nucleotide sequence ID" value="NZ_JBHRVQ010000001.1"/>
</dbReference>
<dbReference type="CDD" id="cd00093">
    <property type="entry name" value="HTH_XRE"/>
    <property type="match status" value="1"/>
</dbReference>
<evidence type="ECO:0000313" key="4">
    <source>
        <dbReference type="EMBL" id="MFC3388797.1"/>
    </source>
</evidence>
<reference evidence="5" key="1">
    <citation type="journal article" date="2019" name="Int. J. Syst. Evol. Microbiol.">
        <title>The Global Catalogue of Microorganisms (GCM) 10K type strain sequencing project: providing services to taxonomists for standard genome sequencing and annotation.</title>
        <authorList>
            <consortium name="The Broad Institute Genomics Platform"/>
            <consortium name="The Broad Institute Genome Sequencing Center for Infectious Disease"/>
            <person name="Wu L."/>
            <person name="Ma J."/>
        </authorList>
    </citation>
    <scope>NUCLEOTIDE SEQUENCE [LARGE SCALE GENOMIC DNA]</scope>
    <source>
        <strain evidence="5">CCM 7756</strain>
    </source>
</reference>
<dbReference type="InterPro" id="IPR050400">
    <property type="entry name" value="Bact_Cytoskel_RodZ"/>
</dbReference>
<dbReference type="Pfam" id="PF13413">
    <property type="entry name" value="HTH_25"/>
    <property type="match status" value="1"/>
</dbReference>